<gene>
    <name evidence="1" type="ORF">BSTOLATCC_MIC37933</name>
</gene>
<dbReference type="Proteomes" id="UP001162131">
    <property type="component" value="Unassembled WGS sequence"/>
</dbReference>
<protein>
    <submittedName>
        <fullName evidence="1">Uncharacterized protein</fullName>
    </submittedName>
</protein>
<comment type="caution">
    <text evidence="1">The sequence shown here is derived from an EMBL/GenBank/DDBJ whole genome shotgun (WGS) entry which is preliminary data.</text>
</comment>
<name>A0AAU9JJD7_9CILI</name>
<evidence type="ECO:0000313" key="2">
    <source>
        <dbReference type="Proteomes" id="UP001162131"/>
    </source>
</evidence>
<accession>A0AAU9JJD7</accession>
<dbReference type="AlphaFoldDB" id="A0AAU9JJD7"/>
<dbReference type="EMBL" id="CAJZBQ010000037">
    <property type="protein sequence ID" value="CAG9325187.1"/>
    <property type="molecule type" value="Genomic_DNA"/>
</dbReference>
<organism evidence="1 2">
    <name type="scientific">Blepharisma stoltei</name>
    <dbReference type="NCBI Taxonomy" id="1481888"/>
    <lineage>
        <taxon>Eukaryota</taxon>
        <taxon>Sar</taxon>
        <taxon>Alveolata</taxon>
        <taxon>Ciliophora</taxon>
        <taxon>Postciliodesmatophora</taxon>
        <taxon>Heterotrichea</taxon>
        <taxon>Heterotrichida</taxon>
        <taxon>Blepharismidae</taxon>
        <taxon>Blepharisma</taxon>
    </lineage>
</organism>
<evidence type="ECO:0000313" key="1">
    <source>
        <dbReference type="EMBL" id="CAG9325187.1"/>
    </source>
</evidence>
<proteinExistence type="predicted"/>
<reference evidence="1" key="1">
    <citation type="submission" date="2021-09" db="EMBL/GenBank/DDBJ databases">
        <authorList>
            <consortium name="AG Swart"/>
            <person name="Singh M."/>
            <person name="Singh A."/>
            <person name="Seah K."/>
            <person name="Emmerich C."/>
        </authorList>
    </citation>
    <scope>NUCLEOTIDE SEQUENCE</scope>
    <source>
        <strain evidence="1">ATCC30299</strain>
    </source>
</reference>
<sequence length="925" mass="109391">MFRWIFTRAARIPSQSLISRNLLTKPINFKFSTTVPDLETSDQDGEQDGKYWEKWEKGIEVLNDAKKKSLTEEEYLKLSKEIPYLDVQRLDPESADAVKFLVGDLANRADDFSLHGVIELSSNIAMNDTLNIEPYIVPYWRVVTQFLLKKYSKLKLPEKIFIISHYSMIPYYDAKIKELIDNIIESLKWIPPQEYEKLPPVALFGTARALRHKGWGDTLFINTLCVLVVRNKYFWGMNPRIVSHFLIFLEEEKHEEHIQVLIKCTEKVLTKCIDKGKFNSLKSSTKLARDIIGAEHVSKEFKLKVEQHFLNLINDRNQPKNLDILLAWLNIFARHTFQLPELEQKLKDLIFEFWKDATEIELAHMVWLLSPKLNDNVHHIKMLIITIENKVRKRNWTAPEYLEAIMIELNNSRIVYPKLMKMLEDIAFGMLEDPETNPEDILKIISCFPPQMTNNPKFHEKAAERLANINYETLVDERQEEIRDEYEEMKRNEVTNIEIEEEDLEHQIYGYAKNLSQDEETARMKELKKIMEKNKKDNFYGFNSRQELIKIIEESITEERIYSLAYLLDLITTVYENKYLQKPEIIEKFEGEMIDKIVMLNEFNMFRPIFAFLRLNCASIAFYNRCIEVLNLSMQNFAPMPTARATLAFGMIGKEEFFMQMLQKIRKFITSNEMVRVQTNFGVVFRFRGVMSAFFRFDENFPAFALAEMVWGLAAFEIKDREIWNEKLYQILLELPGVDIDLRLNKWSRARDYSDKEQTRCLDPFDYGLLMQALALNPPQGAKHKVFLNKLKNLVKGKSENFIKKMGFRADIRPGFLESVKEVAKNLHFDIDDRERHFLGMKLDLKLGQKEILLYDKDHYLYKSNGYESRTGEKDMFKYWIMKKNILKAADIPFIEIYQGEWEKMLPEEQEEFLHNEYKKKAKKE</sequence>
<keyword evidence="2" id="KW-1185">Reference proteome</keyword>